<organism evidence="1 2">
    <name type="scientific">Nephila pilipes</name>
    <name type="common">Giant wood spider</name>
    <name type="synonym">Nephila maculata</name>
    <dbReference type="NCBI Taxonomy" id="299642"/>
    <lineage>
        <taxon>Eukaryota</taxon>
        <taxon>Metazoa</taxon>
        <taxon>Ecdysozoa</taxon>
        <taxon>Arthropoda</taxon>
        <taxon>Chelicerata</taxon>
        <taxon>Arachnida</taxon>
        <taxon>Araneae</taxon>
        <taxon>Araneomorphae</taxon>
        <taxon>Entelegynae</taxon>
        <taxon>Araneoidea</taxon>
        <taxon>Nephilidae</taxon>
        <taxon>Nephila</taxon>
    </lineage>
</organism>
<accession>A0A8X6MMJ7</accession>
<gene>
    <name evidence="1" type="ORF">NPIL_379571</name>
</gene>
<evidence type="ECO:0000313" key="1">
    <source>
        <dbReference type="EMBL" id="GFS67700.1"/>
    </source>
</evidence>
<name>A0A8X6MMJ7_NEPPI</name>
<dbReference type="EMBL" id="BMAW01048758">
    <property type="protein sequence ID" value="GFS67700.1"/>
    <property type="molecule type" value="Genomic_DNA"/>
</dbReference>
<comment type="caution">
    <text evidence="1">The sequence shown here is derived from an EMBL/GenBank/DDBJ whole genome shotgun (WGS) entry which is preliminary data.</text>
</comment>
<reference evidence="1" key="1">
    <citation type="submission" date="2020-08" db="EMBL/GenBank/DDBJ databases">
        <title>Multicomponent nature underlies the extraordinary mechanical properties of spider dragline silk.</title>
        <authorList>
            <person name="Kono N."/>
            <person name="Nakamura H."/>
            <person name="Mori M."/>
            <person name="Yoshida Y."/>
            <person name="Ohtoshi R."/>
            <person name="Malay A.D."/>
            <person name="Moran D.A.P."/>
            <person name="Tomita M."/>
            <person name="Numata K."/>
            <person name="Arakawa K."/>
        </authorList>
    </citation>
    <scope>NUCLEOTIDE SEQUENCE</scope>
</reference>
<evidence type="ECO:0000313" key="2">
    <source>
        <dbReference type="Proteomes" id="UP000887013"/>
    </source>
</evidence>
<protein>
    <submittedName>
        <fullName evidence="1">Uncharacterized protein</fullName>
    </submittedName>
</protein>
<dbReference type="AlphaFoldDB" id="A0A8X6MMJ7"/>
<sequence>MAYFVEQLIKYFSVPANQLEESTLTPQEKTQCVAWFIENNRNFHTETSGPNLKGTRHSDPTSMNDTLSLCGNMLHKKGTGDPETSDENVECGYEKHYCAVRKSRFVRLLDIYKYSSPQPTWCFTNGFVSMPKRCSCFRNCYQQTNQKYGVCHGDVILNR</sequence>
<keyword evidence="2" id="KW-1185">Reference proteome</keyword>
<dbReference type="Proteomes" id="UP000887013">
    <property type="component" value="Unassembled WGS sequence"/>
</dbReference>
<proteinExistence type="predicted"/>